<evidence type="ECO:0000313" key="2">
    <source>
        <dbReference type="Proteomes" id="UP000321080"/>
    </source>
</evidence>
<proteinExistence type="predicted"/>
<reference evidence="1 2" key="1">
    <citation type="submission" date="2019-08" db="EMBL/GenBank/DDBJ databases">
        <title>Seonamhaeicola sediminis sp. nov., isolated from marine sediment.</title>
        <authorList>
            <person name="Cao W.R."/>
        </authorList>
    </citation>
    <scope>NUCLEOTIDE SEQUENCE [LARGE SCALE GENOMIC DNA]</scope>
    <source>
        <strain evidence="1 2">1505</strain>
    </source>
</reference>
<dbReference type="RefSeq" id="WP_147769019.1">
    <property type="nucleotide sequence ID" value="NZ_VRKQ01000010.1"/>
</dbReference>
<gene>
    <name evidence="1" type="ORF">FUA22_13180</name>
</gene>
<comment type="caution">
    <text evidence="1">The sequence shown here is derived from an EMBL/GenBank/DDBJ whole genome shotgun (WGS) entry which is preliminary data.</text>
</comment>
<sequence>MDKLKVIKNAIIIGISLFIISANSQEKSGNFKFKALDFGLGIYNDCQATLENGFNGDMEFQFDINSNILSFQYKCGIGLIDNGTLFNNVFDVFLEVNLLYGRELLISKKVLCGFHLGAGYIHSTKLFGDVKNAMGFPVSIKLVHVILKQISLGVSPYVNFNRLNNIYSLNLFLRVKFNK</sequence>
<protein>
    <recommendedName>
        <fullName evidence="3">Outer membrane beta-barrel protein</fullName>
    </recommendedName>
</protein>
<organism evidence="1 2">
    <name type="scientific">Seonamhaeicola maritimus</name>
    <dbReference type="NCBI Taxonomy" id="2591822"/>
    <lineage>
        <taxon>Bacteria</taxon>
        <taxon>Pseudomonadati</taxon>
        <taxon>Bacteroidota</taxon>
        <taxon>Flavobacteriia</taxon>
        <taxon>Flavobacteriales</taxon>
        <taxon>Flavobacteriaceae</taxon>
    </lineage>
</organism>
<evidence type="ECO:0000313" key="1">
    <source>
        <dbReference type="EMBL" id="TXG37493.1"/>
    </source>
</evidence>
<dbReference type="EMBL" id="VRKQ01000010">
    <property type="protein sequence ID" value="TXG37493.1"/>
    <property type="molecule type" value="Genomic_DNA"/>
</dbReference>
<dbReference type="AlphaFoldDB" id="A0A5C7GIT4"/>
<evidence type="ECO:0008006" key="3">
    <source>
        <dbReference type="Google" id="ProtNLM"/>
    </source>
</evidence>
<keyword evidence="2" id="KW-1185">Reference proteome</keyword>
<accession>A0A5C7GIT4</accession>
<name>A0A5C7GIT4_9FLAO</name>
<dbReference type="Proteomes" id="UP000321080">
    <property type="component" value="Unassembled WGS sequence"/>
</dbReference>